<feature type="region of interest" description="Disordered" evidence="9">
    <location>
        <begin position="1767"/>
        <end position="1788"/>
    </location>
</feature>
<feature type="domain" description="ABC transporter" evidence="11">
    <location>
        <begin position="3525"/>
        <end position="3748"/>
    </location>
</feature>
<evidence type="ECO:0000256" key="4">
    <source>
        <dbReference type="ARBA" id="ARBA00022741"/>
    </source>
</evidence>
<feature type="coiled-coil region" evidence="8">
    <location>
        <begin position="1493"/>
        <end position="1529"/>
    </location>
</feature>
<feature type="transmembrane region" description="Helical" evidence="10">
    <location>
        <begin position="2824"/>
        <end position="2850"/>
    </location>
</feature>
<feature type="region of interest" description="Disordered" evidence="9">
    <location>
        <begin position="3767"/>
        <end position="3786"/>
    </location>
</feature>
<feature type="transmembrane region" description="Helical" evidence="10">
    <location>
        <begin position="2107"/>
        <end position="2126"/>
    </location>
</feature>
<dbReference type="FunFam" id="1.20.1560.10:FF:000026">
    <property type="entry name" value="Multidrug resistance-associated protein lethal(2)03659"/>
    <property type="match status" value="3"/>
</dbReference>
<feature type="transmembrane region" description="Helical" evidence="10">
    <location>
        <begin position="2922"/>
        <end position="2941"/>
    </location>
</feature>
<evidence type="ECO:0000313" key="14">
    <source>
        <dbReference type="Proteomes" id="UP000075809"/>
    </source>
</evidence>
<feature type="domain" description="ABC transporter" evidence="11">
    <location>
        <begin position="4155"/>
        <end position="4372"/>
    </location>
</feature>
<dbReference type="InterPro" id="IPR050173">
    <property type="entry name" value="ABC_transporter_C-like"/>
</dbReference>
<evidence type="ECO:0000256" key="3">
    <source>
        <dbReference type="ARBA" id="ARBA00022692"/>
    </source>
</evidence>
<feature type="transmembrane region" description="Helical" evidence="10">
    <location>
        <begin position="2075"/>
        <end position="2095"/>
    </location>
</feature>
<dbReference type="GO" id="GO:0140359">
    <property type="term" value="F:ABC-type transporter activity"/>
    <property type="evidence" value="ECO:0007669"/>
    <property type="project" value="InterPro"/>
</dbReference>
<feature type="transmembrane region" description="Helical" evidence="10">
    <location>
        <begin position="3194"/>
        <end position="3219"/>
    </location>
</feature>
<dbReference type="InterPro" id="IPR003439">
    <property type="entry name" value="ABC_transporter-like_ATP-bd"/>
</dbReference>
<feature type="compositionally biased region" description="Basic and acidic residues" evidence="9">
    <location>
        <begin position="2634"/>
        <end position="2644"/>
    </location>
</feature>
<feature type="transmembrane region" description="Helical" evidence="10">
    <location>
        <begin position="3814"/>
        <end position="3834"/>
    </location>
</feature>
<keyword evidence="2" id="KW-0813">Transport</keyword>
<feature type="domain" description="ABC transporter" evidence="11">
    <location>
        <begin position="886"/>
        <end position="1113"/>
    </location>
</feature>
<feature type="transmembrane region" description="Helical" evidence="10">
    <location>
        <begin position="3152"/>
        <end position="3174"/>
    </location>
</feature>
<dbReference type="FunFam" id="1.20.1560.10:FF:000014">
    <property type="entry name" value="Multidrug resistance-associated protein member 4"/>
    <property type="match status" value="3"/>
</dbReference>
<dbReference type="SMART" id="SM00382">
    <property type="entry name" value="AAA"/>
    <property type="match status" value="6"/>
</dbReference>
<evidence type="ECO:0000259" key="11">
    <source>
        <dbReference type="PROSITE" id="PS50893"/>
    </source>
</evidence>
<feature type="compositionally biased region" description="Low complexity" evidence="9">
    <location>
        <begin position="1776"/>
        <end position="1788"/>
    </location>
</feature>
<feature type="domain" description="ABC transmembrane type-1" evidence="12">
    <location>
        <begin position="2775"/>
        <end position="3065"/>
    </location>
</feature>
<feature type="transmembrane region" description="Helical" evidence="10">
    <location>
        <begin position="1831"/>
        <end position="1851"/>
    </location>
</feature>
<feature type="transmembrane region" description="Helical" evidence="10">
    <location>
        <begin position="2894"/>
        <end position="2916"/>
    </location>
</feature>
<dbReference type="PANTHER" id="PTHR24223">
    <property type="entry name" value="ATP-BINDING CASSETTE SUB-FAMILY C"/>
    <property type="match status" value="1"/>
</dbReference>
<dbReference type="Proteomes" id="UP000075809">
    <property type="component" value="Unassembled WGS sequence"/>
</dbReference>
<feature type="region of interest" description="Disordered" evidence="9">
    <location>
        <begin position="3466"/>
        <end position="3504"/>
    </location>
</feature>
<feature type="domain" description="ABC transmembrane type-1" evidence="12">
    <location>
        <begin position="3822"/>
        <end position="4117"/>
    </location>
</feature>
<feature type="transmembrane region" description="Helical" evidence="10">
    <location>
        <begin position="4056"/>
        <end position="4078"/>
    </location>
</feature>
<dbReference type="InterPro" id="IPR036640">
    <property type="entry name" value="ABC1_TM_sf"/>
</dbReference>
<dbReference type="InterPro" id="IPR017871">
    <property type="entry name" value="ABC_transporter-like_CS"/>
</dbReference>
<feature type="transmembrane region" description="Helical" evidence="10">
    <location>
        <begin position="3376"/>
        <end position="3402"/>
    </location>
</feature>
<feature type="transmembrane region" description="Helical" evidence="10">
    <location>
        <begin position="2389"/>
        <end position="2414"/>
    </location>
</feature>
<evidence type="ECO:0000259" key="12">
    <source>
        <dbReference type="PROSITE" id="PS50929"/>
    </source>
</evidence>
<dbReference type="CDD" id="cd03244">
    <property type="entry name" value="ABCC_MRP_domain2"/>
    <property type="match status" value="2"/>
</dbReference>
<proteinExistence type="predicted"/>
<keyword evidence="3 10" id="KW-0812">Transmembrane</keyword>
<dbReference type="SUPFAM" id="SSF52540">
    <property type="entry name" value="P-loop containing nucleoside triphosphate hydrolases"/>
    <property type="match status" value="7"/>
</dbReference>
<feature type="compositionally biased region" description="Basic and acidic residues" evidence="9">
    <location>
        <begin position="2653"/>
        <end position="2662"/>
    </location>
</feature>
<dbReference type="InterPro" id="IPR003593">
    <property type="entry name" value="AAA+_ATPase"/>
</dbReference>
<feature type="transmembrane region" description="Helical" evidence="10">
    <location>
        <begin position="3270"/>
        <end position="3291"/>
    </location>
</feature>
<feature type="transmembrane region" description="Helical" evidence="10">
    <location>
        <begin position="1987"/>
        <end position="2007"/>
    </location>
</feature>
<dbReference type="GO" id="GO:0016887">
    <property type="term" value="F:ATP hydrolysis activity"/>
    <property type="evidence" value="ECO:0007669"/>
    <property type="project" value="InterPro"/>
</dbReference>
<dbReference type="EMBL" id="KQ982439">
    <property type="protein sequence ID" value="KYQ56401.1"/>
    <property type="molecule type" value="Genomic_DNA"/>
</dbReference>
<feature type="transmembrane region" description="Helical" evidence="10">
    <location>
        <begin position="3033"/>
        <end position="3051"/>
    </location>
</feature>
<organism evidence="13 14">
    <name type="scientific">Mycetomoellerius zeteki</name>
    <dbReference type="NCBI Taxonomy" id="64791"/>
    <lineage>
        <taxon>Eukaryota</taxon>
        <taxon>Metazoa</taxon>
        <taxon>Ecdysozoa</taxon>
        <taxon>Arthropoda</taxon>
        <taxon>Hexapoda</taxon>
        <taxon>Insecta</taxon>
        <taxon>Pterygota</taxon>
        <taxon>Neoptera</taxon>
        <taxon>Endopterygota</taxon>
        <taxon>Hymenoptera</taxon>
        <taxon>Apocrita</taxon>
        <taxon>Aculeata</taxon>
        <taxon>Formicoidea</taxon>
        <taxon>Formicidae</taxon>
        <taxon>Myrmicinae</taxon>
        <taxon>Mycetomoellerius</taxon>
    </lineage>
</organism>
<feature type="transmembrane region" description="Helical" evidence="10">
    <location>
        <begin position="3007"/>
        <end position="3027"/>
    </location>
</feature>
<feature type="domain" description="ABC transporter" evidence="11">
    <location>
        <begin position="1543"/>
        <end position="1766"/>
    </location>
</feature>
<feature type="transmembrane region" description="Helical" evidence="10">
    <location>
        <begin position="3414"/>
        <end position="3432"/>
    </location>
</feature>
<feature type="domain" description="ABC transporter" evidence="11">
    <location>
        <begin position="336"/>
        <end position="559"/>
    </location>
</feature>
<feature type="domain" description="ABC transmembrane type-1" evidence="12">
    <location>
        <begin position="3172"/>
        <end position="3401"/>
    </location>
</feature>
<dbReference type="GO" id="GO:0016020">
    <property type="term" value="C:membrane"/>
    <property type="evidence" value="ECO:0007669"/>
    <property type="project" value="UniProtKB-SubCell"/>
</dbReference>
<dbReference type="InterPro" id="IPR011527">
    <property type="entry name" value="ABC1_TM_dom"/>
</dbReference>
<feature type="coiled-coil region" evidence="8">
    <location>
        <begin position="295"/>
        <end position="322"/>
    </location>
</feature>
<feature type="transmembrane region" description="Helical" evidence="10">
    <location>
        <begin position="125"/>
        <end position="145"/>
    </location>
</feature>
<evidence type="ECO:0000256" key="2">
    <source>
        <dbReference type="ARBA" id="ARBA00022448"/>
    </source>
</evidence>
<feature type="transmembrane region" description="Helical" evidence="10">
    <location>
        <begin position="3874"/>
        <end position="3896"/>
    </location>
</feature>
<name>A0A151X7Q0_9HYME</name>
<feature type="transmembrane region" description="Helical" evidence="10">
    <location>
        <begin position="1392"/>
        <end position="1409"/>
    </location>
</feature>
<dbReference type="PROSITE" id="PS00211">
    <property type="entry name" value="ABC_TRANSPORTER_1"/>
    <property type="match status" value="5"/>
</dbReference>
<feature type="transmembrane region" description="Helical" evidence="10">
    <location>
        <begin position="684"/>
        <end position="706"/>
    </location>
</feature>
<feature type="transmembrane region" description="Helical" evidence="10">
    <location>
        <begin position="2462"/>
        <end position="2483"/>
    </location>
</feature>
<sequence>MQPLLVGQMLLYFNTMDVDKSYAYGCAVGVVLCSALNVFVIHPYMMGILHMGMKVRVACCSLIYRKTLKMTRTALGETTIGQAVNLLSNDVNRFDVSIIFLHYLWLGPLETIIITYVMYHVLDVGVSSIIGVASLLMFIPLQAWLGKKSSELRLRTAIRTDERVRLTNEIISGIQAIKMYTWEKPFSALIEKARKKEVNVIRWTSYIRGVTLSFIIFTTRMSLFITVLAYVLFSYKITAEKVFVITAYYNSLRTTMTVFFPQGITQVAEAMVSIRRLQKFLMYDELTPAEIETKKSNKENNKTAMENNQNEAKENLDQKKNDDTIVRQPSYVEYRISIENGNAKWLDYEREDTLQGINIKVRPGELIAIVGQVGSGKSSLLNVILKELRLQEGSIQVNGKIAYASQEPWLFAGSVRQNILFGRKMDQIRYDRVTKVCQLKRDFSLLPYGDKTIVGERGISLSGGQRARINLARAVYTDADIYLMDDPLSAVDAHVGKHMFEECIDKYLRGKARILVTHQLQYLRNVGRIIVLKDGAIQAEGTYDELGSMGVDFGRLLENQTKADEKSSHPPSAPVSRSNSCTASISSLNSFMTNDTSKQEPDEVAEMRSVGTVSSEVYTSYLRAGGNWCVIFIVAMLCILTQLAASGGDFFLAQWVNIEEHYMKQTDDGVVEDPRSPLTRMQCIYIFSGLTVLTICITLIRSWAFFWTCMRASMRLHDHMFCSISRATMRFFNTNTSGRVLNRFSKDVGAVDEMLPTALIDCLQIGLALLGIIVVVAISNVWLLIPTALVGVVFYYLRLFYLATSRSVKRLEGISSMNGGFVGLAITQSIGLTGMFQWGMRQSAELENQMTSVERILEYSKVDSEPPLESAPDKKPKSEWPQKGKIEFKNVFLRYAPLEPPVLKTLSFVILPREKIGIVGRTGAGKSSLIQALFRLADVDGLIEIDAIDTNQIGLHDLRCKISIIPQEPFLFSGSLRRNLDPFDLYPDEPLWRALEEVELKEIGLEAHINEGGSNLSVGQRQLVCLARAIVRNNPILVLDEATANVDPRTDELIQTTIRNKFEKCTVLTIAHRLNTVMDSDRILVMDAGNAVEFDHPHVLLQKESGYLKSMVQETGTAMAEALAGVARNCYQTKAWEEECEAYQCRLEQVAKSGSQKKVKEPSLLKVLIRCFGFKILLYGIFMAVMDILLRVLQPLLLGQMLHYFSSMDVDKSYAYGCAVGVILCSALNVFVIHPYTIGMLHMGMKVRVACCSLIYRKTLKLTKTALGETTIGQAVNLLSNDVNRFDISIIFLHYLWLGPLETIIMTYVIYDVIDVGVSSVIGVTFLLMFIPLQGWLGKKSSELRLKTAIRTDARVRLTNEIISGIQAIKMYTWEKPFSALIQKARRKEVNVIRWVSYIRGVTMSFIMFTTRMSLFITVLAYVLFGYTITAEKVFVITAYYNSLRTTMTVLFPQGITQIAEARVSIKRLQKFLMYDEMTASEIEAKKYNMENNEDAKDDNKNVKENNQQDVKEYNMENLKENLVEQKKNDDTIHQPNNVEYSISIENGNAKWLDYEREDTLQSINMKVRPGELIAVVGQVGAGKSSLLNVILKELRLQEGSIKVNGKIAYASQEPWLFAGSVRQNILFGRKMDQVRYDRVTKVCQLKKDFSLLPYGDKTIVGERGISLSGGQRARINLARAVYADADIYLMDDPLSAVDAHVGKHMFEECIEKYLRGKTRILVTHQLQYLRDVGRIIVLKDGAIQAEGTYDELGSMGVDFGRLLENQAKTDEKSSRPPSTSVSRSNSRISLTSLSSVMTNDTSKQEPHEVAEIRTVGNVSGKVYTDYFRAGGNWCVIFIVAMLCIVAQFAASGSDFFLAQWINIEENYMKQTDNGVVEDSTSPLTRMQCIYIYSGLIVLTIVITLIRSWTFFWTCMQASMHLHDRMFRSISRATMRFFNTNTSGRVLNRFSKDMGAVDEILPAAFIDCLQIGIALLAIIIVVATANVWLLIPTVLIGIVFYYMRIFYLATSRSVKRLESITRSPVFAHLSATLQGLPTIRAFGAEAILTEEFDNYQDIHSSAWYIFISTSRAFGFWLDVFCVLYITLVTLSFLVLDNYSQGSMDGGFVGLAITQSIGLTGMFQWGMRQSAELENQMTSVERILEYNKVDREPPLESAPGKKPKSEWPQEGKIEFKNVFLRYAPLEPPVLKNLTFVIFPREKIGIVGRTGAGKIDEVDTSQIGLHDLRSKISIIPQEPFLFSGSLRRNLDPFDSYTDELLWRALEEEFDHPHVLLQKDTGYLKSMVQETVTDLYTPLKEHTSDILGVKIAKAWEKEWKAYQCRLEQVAKSGSRKKVKEPSLMRILIRCFGFKTLLCGTFMAVIETLVRIVQPLLLGQMLLYFNTTDIDKFYAYKCAIGIILCSAVNVFVVHPYLMDITHLGMKIRVACCSLIYRKTIIFLHYLWLGPLTTIIITYIIFHLIDIGISSIFGITFLLMFIPFQVWLGKKSSELRLKTAIRTDERVRLMNEIISGIQAIKMYTWENVFSALIEKARKKEVNIIQWASCVKGIVLSFIVFVTRISLFITILSYILFGYKITAEKVYVITAYYNSLSLIMTAYFPQGITQVAETIVSIKRLQKFLMYDELTLSEIEAKENNKKDTRENNKNAKKNNQQDVKENNMKNSKENLIEQKKNDNIIVDEPNNVEYSIFIKNGNAKWSDYEQEDTLLNINMKVRPGELIVVVGQVGAGKSSLLNVILKELRLQEGSIQVCNVSGEVFTDYLRAGGNWCVISTVAMLSIATQLAASGSDFFLANWVNKERHYMNQTEDGIVEDVSPRSSLTRMEYIYIYSGLIVLTIGITLIRSWAFFWMCLRASMRLHDRMFRSISRATMRFFNTNTSGRILNRFSKDMGVVDEMLPMALIDSIQIGMSLITAIIVIAVANVWLLIPTVIVSIVFYYLRIFYLATNHSIKRLEGITRSPIFSHLSATLQGLPTIRAFGMEETLTKEFDNYQDIHSSAWYIFIASSRAFAFWVDAFSMLYITLVTLSFLVMDNGFMYGGYVGLAITQSINLIGRLHWCMRQSTDVENQMASVERILEYNWILRTFWMGYHRDLEVTDLYTPLKEHTSDILGDKLAKAWEKECEAYQRRLEQVAKTGSQKKIEEPSLMKVLIKCFGLKIVLYGIYSTFSEIAIRGVLQPLLVGQMLHYFNSMDVDKLHAYICAVGIILCSIVSAFFTHLTLMGITHMALKIRVACYSLIYRKTLKMTRTALNETTIGQIVNLLSNDINRFEVYLIYFHLLWLGPLEIIILTYVMYHVIDIGVSSMIGVASLLMFIPLQVWLSKKSLELRSRIAIKTDERIRLMNEIISGIQAIKMYTWENPFSALIEKARKIEINTIRWASYITGVSTSFVIFITKISLFITMLAYTLFGYKITEKMFIISACYNCLCITMTYLFPQGLRGAAEMIVTVKRLKKFLMCEELISSEIETKKNSKGNNKDAKNNNKESVKENNKKNAKHQNGENAKEDLTEQNKKDCIVVDQPNCVEYSISIKNGSAKWQEYKRENTLHNININVRPNELIAVVGQVGAGKSSLMNVILKELHLQKGFIQINGKIAYASQEPWLFSGSIRQNILFGRKMDQIRYDRVIKVCQLKRDFSLLPYGDKTIIGERGISLSGGQRARVNLARAVYTDADIYLMDDPLSAVDAHVGKYMFEKCIGKYLRNKTRILVTHQLQYLRNVDRIIVLKNGTIQAEGTYDELSSMRVDFGRLLENQWEENKKFSPPLLVPVSRNNSHTGSVKSLNSFTTDDISEQEPDEVAEMRTVGKVCGRVYTNYFRAGGNWCVISIVAILFILTQLAASSVDFFLVQWIEIEQRFMNQTQDGVVEDPRSPLTRMQCTYIYSGLIVLTICITLIRSWTFFWTCTRSSVRLHYHMFRSISRATMRFFNTNSSGRVLNRFSKDMGAVDEMLPVSFMNSIQINLWMLGITVLVAISNVWLLIPTAFVVIAIYYLRAFYLATSRSVKRLEGTTRSPVFTHLNATLQGLPTIRAFGAEAILTKEFDNHQDLHSSATYIFISSTRAFGLWLDIVCVLYIALVTLSFLMLENYGRGSMNGEYVGLAITQSINFTGMFQWGIRQSAELQNQMTSVERILEYSKVDSEPPLESTPDKKPKSEWPQKGKIKFKNVFLRYASLESPVLKDLTFVIFPREKIGIVGRTGAGKSSLIQALFRLTNVDGLIEIDEVDTSQIGLHDLRSKISIIPQEPYLFSGSLRRNLDPFNLYADELLWQALKEVELKELDLETHINEGGSNLSVGQRQLICLARALVRNNSILVLDEATANVDSQTDELIQITIKKKFENCTVLTIAHRLDTVMDSDRILVMDAGNVVVSHFFYDLIFLCIF</sequence>
<feature type="transmembrane region" description="Helical" evidence="10">
    <location>
        <begin position="3297"/>
        <end position="3318"/>
    </location>
</feature>
<evidence type="ECO:0000313" key="13">
    <source>
        <dbReference type="EMBL" id="KYQ56401.1"/>
    </source>
</evidence>
<dbReference type="PROSITE" id="PS50929">
    <property type="entry name" value="ABC_TM1F"/>
    <property type="match status" value="8"/>
</dbReference>
<feature type="domain" description="ABC transmembrane type-1" evidence="12">
    <location>
        <begin position="1838"/>
        <end position="2134"/>
    </location>
</feature>
<dbReference type="NCBIfam" id="NF010167">
    <property type="entry name" value="PRK13648.1"/>
    <property type="match status" value="7"/>
</dbReference>
<feature type="transmembrane region" description="Helical" evidence="10">
    <location>
        <begin position="1213"/>
        <end position="1238"/>
    </location>
</feature>
<gene>
    <name evidence="13" type="ORF">ALC60_04674</name>
</gene>
<feature type="transmembrane region" description="Helical" evidence="10">
    <location>
        <begin position="212"/>
        <end position="233"/>
    </location>
</feature>
<feature type="transmembrane region" description="Helical" evidence="10">
    <location>
        <begin position="22"/>
        <end position="44"/>
    </location>
</feature>
<dbReference type="Pfam" id="PF00664">
    <property type="entry name" value="ABC_membrane"/>
    <property type="match status" value="8"/>
</dbReference>
<dbReference type="Gene3D" id="1.20.1560.10">
    <property type="entry name" value="ABC transporter type 1, transmembrane domain"/>
    <property type="match status" value="8"/>
</dbReference>
<evidence type="ECO:0000256" key="5">
    <source>
        <dbReference type="ARBA" id="ARBA00022840"/>
    </source>
</evidence>
<evidence type="ECO:0008006" key="15">
    <source>
        <dbReference type="Google" id="ProtNLM"/>
    </source>
</evidence>
<feature type="domain" description="ABC transmembrane type-1" evidence="12">
    <location>
        <begin position="2439"/>
        <end position="2591"/>
    </location>
</feature>
<feature type="compositionally biased region" description="Polar residues" evidence="9">
    <location>
        <begin position="3767"/>
        <end position="3783"/>
    </location>
</feature>
<evidence type="ECO:0000256" key="9">
    <source>
        <dbReference type="SAM" id="MobiDB-lite"/>
    </source>
</evidence>
<reference evidence="13 14" key="1">
    <citation type="submission" date="2015-09" db="EMBL/GenBank/DDBJ databases">
        <title>Trachymyrmex zeteki WGS genome.</title>
        <authorList>
            <person name="Nygaard S."/>
            <person name="Hu H."/>
            <person name="Boomsma J."/>
            <person name="Zhang G."/>
        </authorList>
    </citation>
    <scope>NUCLEOTIDE SEQUENCE [LARGE SCALE GENOMIC DNA]</scope>
    <source>
        <strain evidence="13">Tzet28-1</strain>
        <tissue evidence="13">Whole body</tissue>
    </source>
</reference>
<evidence type="ECO:0000256" key="6">
    <source>
        <dbReference type="ARBA" id="ARBA00022989"/>
    </source>
</evidence>
<keyword evidence="4" id="KW-0547">Nucleotide-binding</keyword>
<feature type="transmembrane region" description="Helical" evidence="10">
    <location>
        <begin position="2435"/>
        <end position="2456"/>
    </location>
</feature>
<keyword evidence="8" id="KW-0175">Coiled coil</keyword>
<keyword evidence="6 10" id="KW-1133">Transmembrane helix</keyword>
<dbReference type="FunFam" id="3.40.50.300:FF:000482">
    <property type="entry name" value="Multidrug resistance-associated protein member 4"/>
    <property type="match status" value="3"/>
</dbReference>
<dbReference type="CDD" id="cd03250">
    <property type="entry name" value="ABCC_MRP_domain1"/>
    <property type="match status" value="3"/>
</dbReference>
<evidence type="ECO:0000256" key="8">
    <source>
        <dbReference type="SAM" id="Coils"/>
    </source>
</evidence>
<feature type="transmembrane region" description="Helical" evidence="10">
    <location>
        <begin position="2343"/>
        <end position="2369"/>
    </location>
</feature>
<feature type="transmembrane region" description="Helical" evidence="10">
    <location>
        <begin position="1317"/>
        <end position="1337"/>
    </location>
</feature>
<dbReference type="PROSITE" id="PS50893">
    <property type="entry name" value="ABC_TRANSPORTER_2"/>
    <property type="match status" value="5"/>
</dbReference>
<feature type="domain" description="ABC transmembrane type-1" evidence="12">
    <location>
        <begin position="1"/>
        <end position="262"/>
    </location>
</feature>
<protein>
    <recommendedName>
        <fullName evidence="15">Multidrug resistance-associated protein lethal(2)03659</fullName>
    </recommendedName>
</protein>
<evidence type="ECO:0000256" key="10">
    <source>
        <dbReference type="SAM" id="Phobius"/>
    </source>
</evidence>
<dbReference type="SUPFAM" id="SSF90123">
    <property type="entry name" value="ABC transporter transmembrane region"/>
    <property type="match status" value="8"/>
</dbReference>
<feature type="domain" description="ABC transmembrane type-1" evidence="12">
    <location>
        <begin position="632"/>
        <end position="812"/>
    </location>
</feature>
<dbReference type="GO" id="GO:0005524">
    <property type="term" value="F:ATP binding"/>
    <property type="evidence" value="ECO:0007669"/>
    <property type="project" value="UniProtKB-KW"/>
</dbReference>
<dbReference type="Pfam" id="PF00005">
    <property type="entry name" value="ABC_tran"/>
    <property type="match status" value="6"/>
</dbReference>
<feature type="transmembrane region" description="Helical" evidence="10">
    <location>
        <begin position="3956"/>
        <end position="3986"/>
    </location>
</feature>
<feature type="domain" description="ABC transmembrane type-1" evidence="12">
    <location>
        <begin position="1180"/>
        <end position="1454"/>
    </location>
</feature>
<keyword evidence="7 10" id="KW-0472">Membrane</keyword>
<feature type="transmembrane region" description="Helical" evidence="10">
    <location>
        <begin position="98"/>
        <end position="119"/>
    </location>
</feature>
<feature type="transmembrane region" description="Helical" evidence="10">
    <location>
        <begin position="1960"/>
        <end position="1981"/>
    </location>
</feature>
<feature type="transmembrane region" description="Helical" evidence="10">
    <location>
        <begin position="1890"/>
        <end position="1916"/>
    </location>
</feature>
<keyword evidence="5" id="KW-0067">ATP-binding</keyword>
<keyword evidence="14" id="KW-1185">Reference proteome</keyword>
<dbReference type="PANTHER" id="PTHR24223:SF448">
    <property type="entry name" value="FI20146P1-RELATED"/>
    <property type="match status" value="1"/>
</dbReference>
<evidence type="ECO:0000256" key="1">
    <source>
        <dbReference type="ARBA" id="ARBA00004141"/>
    </source>
</evidence>
<dbReference type="Gene3D" id="3.40.50.300">
    <property type="entry name" value="P-loop containing nucleotide triphosphate hydrolases"/>
    <property type="match status" value="7"/>
</dbReference>
<comment type="subcellular location">
    <subcellularLocation>
        <location evidence="1">Membrane</location>
        <topology evidence="1">Multi-pass membrane protein</topology>
    </subcellularLocation>
</comment>
<dbReference type="InterPro" id="IPR027417">
    <property type="entry name" value="P-loop_NTPase"/>
</dbReference>
<feature type="region of interest" description="Disordered" evidence="9">
    <location>
        <begin position="561"/>
        <end position="580"/>
    </location>
</feature>
<feature type="region of interest" description="Disordered" evidence="9">
    <location>
        <begin position="2634"/>
        <end position="2662"/>
    </location>
</feature>
<feature type="transmembrane region" description="Helical" evidence="10">
    <location>
        <begin position="767"/>
        <end position="797"/>
    </location>
</feature>
<dbReference type="STRING" id="64791.A0A151X7Q0"/>
<feature type="transmembrane region" description="Helical" evidence="10">
    <location>
        <begin position="1290"/>
        <end position="1311"/>
    </location>
</feature>
<feature type="transmembrane region" description="Helical" evidence="10">
    <location>
        <begin position="2548"/>
        <end position="2571"/>
    </location>
</feature>
<evidence type="ECO:0000256" key="7">
    <source>
        <dbReference type="ARBA" id="ARBA00023136"/>
    </source>
</evidence>
<dbReference type="FunFam" id="3.40.50.300:FF:000163">
    <property type="entry name" value="Multidrug resistance-associated protein member 4"/>
    <property type="match status" value="2"/>
</dbReference>
<accession>A0A151X7Q0</accession>
<feature type="transmembrane region" description="Helical" evidence="10">
    <location>
        <begin position="1415"/>
        <end position="1441"/>
    </location>
</feature>
<feature type="transmembrane region" description="Helical" evidence="10">
    <location>
        <begin position="1167"/>
        <end position="1193"/>
    </location>
</feature>